<accession>A0A3B0SFR7</accession>
<dbReference type="GO" id="GO:0005525">
    <property type="term" value="F:GTP binding"/>
    <property type="evidence" value="ECO:0007669"/>
    <property type="project" value="UniProtKB-KW"/>
</dbReference>
<dbReference type="EMBL" id="UOEI01000107">
    <property type="protein sequence ID" value="VAV93805.1"/>
    <property type="molecule type" value="Genomic_DNA"/>
</dbReference>
<dbReference type="InterPro" id="IPR030394">
    <property type="entry name" value="G_HFLX_dom"/>
</dbReference>
<evidence type="ECO:0000256" key="5">
    <source>
        <dbReference type="ARBA" id="ARBA00022842"/>
    </source>
</evidence>
<dbReference type="Pfam" id="PF01926">
    <property type="entry name" value="MMR_HSR1"/>
    <property type="match status" value="1"/>
</dbReference>
<dbReference type="HAMAP" id="MF_00900">
    <property type="entry name" value="GTPase_HflX"/>
    <property type="match status" value="1"/>
</dbReference>
<feature type="domain" description="Hflx-type G" evidence="8">
    <location>
        <begin position="190"/>
        <end position="355"/>
    </location>
</feature>
<keyword evidence="2" id="KW-0963">Cytoplasm</keyword>
<evidence type="ECO:0000256" key="6">
    <source>
        <dbReference type="ARBA" id="ARBA00023134"/>
    </source>
</evidence>
<dbReference type="InterPro" id="IPR025121">
    <property type="entry name" value="GTPase_HflX_N"/>
</dbReference>
<dbReference type="CDD" id="cd01878">
    <property type="entry name" value="HflX"/>
    <property type="match status" value="1"/>
</dbReference>
<dbReference type="AlphaFoldDB" id="A0A3B0SFR7"/>
<dbReference type="NCBIfam" id="TIGR03156">
    <property type="entry name" value="GTP_HflX"/>
    <property type="match status" value="1"/>
</dbReference>
<dbReference type="InterPro" id="IPR027417">
    <property type="entry name" value="P-loop_NTPase"/>
</dbReference>
<dbReference type="FunFam" id="3.40.50.11060:FF:000001">
    <property type="entry name" value="GTPase HflX"/>
    <property type="match status" value="1"/>
</dbReference>
<dbReference type="PRINTS" id="PR00326">
    <property type="entry name" value="GTP1OBG"/>
</dbReference>
<dbReference type="Pfam" id="PF16360">
    <property type="entry name" value="GTP-bdg_M"/>
    <property type="match status" value="1"/>
</dbReference>
<dbReference type="InterPro" id="IPR032305">
    <property type="entry name" value="GTP-bd_M"/>
</dbReference>
<keyword evidence="5" id="KW-0460">Magnesium</keyword>
<gene>
    <name evidence="9" type="ORF">MNBD_ACTINO01-1646</name>
</gene>
<dbReference type="PANTHER" id="PTHR10229:SF0">
    <property type="entry name" value="GTP-BINDING PROTEIN 6-RELATED"/>
    <property type="match status" value="1"/>
</dbReference>
<dbReference type="InterPro" id="IPR016496">
    <property type="entry name" value="GTPase_HflX"/>
</dbReference>
<protein>
    <submittedName>
        <fullName evidence="9">Ribosome LSU-associated GTP-binding protein HflX</fullName>
    </submittedName>
</protein>
<dbReference type="InterPro" id="IPR042108">
    <property type="entry name" value="GTPase_HflX_N_sf"/>
</dbReference>
<proteinExistence type="inferred from homology"/>
<evidence type="ECO:0000256" key="7">
    <source>
        <dbReference type="SAM" id="Coils"/>
    </source>
</evidence>
<dbReference type="PANTHER" id="PTHR10229">
    <property type="entry name" value="GTP-BINDING PROTEIN HFLX"/>
    <property type="match status" value="1"/>
</dbReference>
<organism evidence="9">
    <name type="scientific">hydrothermal vent metagenome</name>
    <dbReference type="NCBI Taxonomy" id="652676"/>
    <lineage>
        <taxon>unclassified sequences</taxon>
        <taxon>metagenomes</taxon>
        <taxon>ecological metagenomes</taxon>
    </lineage>
</organism>
<dbReference type="InterPro" id="IPR006073">
    <property type="entry name" value="GTP-bd"/>
</dbReference>
<keyword evidence="4" id="KW-0547">Nucleotide-binding</keyword>
<name>A0A3B0SFR7_9ZZZZ</name>
<sequence>MLIGLVRSRNDRARGESSLAELALLTDTAGSDPVEMELVRRERPDPATFIGKGKLAELVSISTAQDIDVVVFDNELTPAQQRNLHQAFKCDVVDRVALILDIFAQHAHTKEGMLQVELAQHRYRLPRLRGKGVELSRLGAGIGTRGPGETKLETDRRRILDRIRKIERELKDASRSRATRSKQRKRAGEPVVAIVGYTNAGKSTLFNRLTDAGVLVEDRLFATLDSTVRQLSLPHGHEILVSDTVGFVRDLPHELVEAFMSTLEEVADADLLVHLVDASDPDPDHQLRSVRIVLSQIGATDIDELVVFNKIDATDTPTEERLRALHPDAVFISAKEGDGVTELLDAIADGLNTKTVELTLHVPYARGDVLAELHEIGDVLRVEHTAEGTETTVRMPHDDANRFREFVDE</sequence>
<dbReference type="PROSITE" id="PS51705">
    <property type="entry name" value="G_HFLX"/>
    <property type="match status" value="1"/>
</dbReference>
<evidence type="ECO:0000256" key="3">
    <source>
        <dbReference type="ARBA" id="ARBA00022723"/>
    </source>
</evidence>
<evidence type="ECO:0000256" key="2">
    <source>
        <dbReference type="ARBA" id="ARBA00022490"/>
    </source>
</evidence>
<evidence type="ECO:0000256" key="4">
    <source>
        <dbReference type="ARBA" id="ARBA00022741"/>
    </source>
</evidence>
<dbReference type="GO" id="GO:0005737">
    <property type="term" value="C:cytoplasm"/>
    <property type="evidence" value="ECO:0007669"/>
    <property type="project" value="UniProtKB-SubCell"/>
</dbReference>
<dbReference type="GO" id="GO:0046872">
    <property type="term" value="F:metal ion binding"/>
    <property type="evidence" value="ECO:0007669"/>
    <property type="project" value="UniProtKB-KW"/>
</dbReference>
<dbReference type="Pfam" id="PF13167">
    <property type="entry name" value="GTP-bdg_N"/>
    <property type="match status" value="1"/>
</dbReference>
<dbReference type="Gene3D" id="3.40.50.300">
    <property type="entry name" value="P-loop containing nucleotide triphosphate hydrolases"/>
    <property type="match status" value="1"/>
</dbReference>
<dbReference type="Gene3D" id="6.10.250.2860">
    <property type="match status" value="1"/>
</dbReference>
<evidence type="ECO:0000313" key="9">
    <source>
        <dbReference type="EMBL" id="VAV93805.1"/>
    </source>
</evidence>
<dbReference type="PIRSF" id="PIRSF006809">
    <property type="entry name" value="GTP-binding_hflX_prd"/>
    <property type="match status" value="1"/>
</dbReference>
<evidence type="ECO:0000256" key="1">
    <source>
        <dbReference type="ARBA" id="ARBA00004496"/>
    </source>
</evidence>
<dbReference type="GO" id="GO:0043022">
    <property type="term" value="F:ribosome binding"/>
    <property type="evidence" value="ECO:0007669"/>
    <property type="project" value="TreeGrafter"/>
</dbReference>
<dbReference type="SUPFAM" id="SSF52540">
    <property type="entry name" value="P-loop containing nucleoside triphosphate hydrolases"/>
    <property type="match status" value="1"/>
</dbReference>
<feature type="coiled-coil region" evidence="7">
    <location>
        <begin position="149"/>
        <end position="176"/>
    </location>
</feature>
<keyword evidence="3" id="KW-0479">Metal-binding</keyword>
<evidence type="ECO:0000259" key="8">
    <source>
        <dbReference type="PROSITE" id="PS51705"/>
    </source>
</evidence>
<keyword evidence="7" id="KW-0175">Coiled coil</keyword>
<keyword evidence="6" id="KW-0342">GTP-binding</keyword>
<dbReference type="Gene3D" id="3.40.50.11060">
    <property type="entry name" value="GTPase HflX, N-terminal domain"/>
    <property type="match status" value="1"/>
</dbReference>
<reference evidence="9" key="1">
    <citation type="submission" date="2018-06" db="EMBL/GenBank/DDBJ databases">
        <authorList>
            <person name="Zhirakovskaya E."/>
        </authorList>
    </citation>
    <scope>NUCLEOTIDE SEQUENCE</scope>
</reference>
<comment type="subcellular location">
    <subcellularLocation>
        <location evidence="1">Cytoplasm</location>
    </subcellularLocation>
</comment>